<reference evidence="2 3" key="1">
    <citation type="submission" date="2024-06" db="EMBL/GenBank/DDBJ databases">
        <title>The Natural Products Discovery Center: Release of the First 8490 Sequenced Strains for Exploring Actinobacteria Biosynthetic Diversity.</title>
        <authorList>
            <person name="Kalkreuter E."/>
            <person name="Kautsar S.A."/>
            <person name="Yang D."/>
            <person name="Bader C.D."/>
            <person name="Teijaro C.N."/>
            <person name="Fluegel L."/>
            <person name="Davis C.M."/>
            <person name="Simpson J.R."/>
            <person name="Lauterbach L."/>
            <person name="Steele A.D."/>
            <person name="Gui C."/>
            <person name="Meng S."/>
            <person name="Li G."/>
            <person name="Viehrig K."/>
            <person name="Ye F."/>
            <person name="Su P."/>
            <person name="Kiefer A.F."/>
            <person name="Nichols A."/>
            <person name="Cepeda A.J."/>
            <person name="Yan W."/>
            <person name="Fan B."/>
            <person name="Jiang Y."/>
            <person name="Adhikari A."/>
            <person name="Zheng C.-J."/>
            <person name="Schuster L."/>
            <person name="Cowan T.M."/>
            <person name="Smanski M.J."/>
            <person name="Chevrette M.G."/>
            <person name="De Carvalho L.P.S."/>
            <person name="Shen B."/>
        </authorList>
    </citation>
    <scope>NUCLEOTIDE SEQUENCE [LARGE SCALE GENOMIC DNA]</scope>
    <source>
        <strain evidence="2 3">NPDC005137</strain>
    </source>
</reference>
<dbReference type="EMBL" id="JBEXIP010000062">
    <property type="protein sequence ID" value="MET8438544.1"/>
    <property type="molecule type" value="Genomic_DNA"/>
</dbReference>
<dbReference type="Proteomes" id="UP001550044">
    <property type="component" value="Unassembled WGS sequence"/>
</dbReference>
<comment type="caution">
    <text evidence="2">The sequence shown here is derived from an EMBL/GenBank/DDBJ whole genome shotgun (WGS) entry which is preliminary data.</text>
</comment>
<feature type="region of interest" description="Disordered" evidence="1">
    <location>
        <begin position="1"/>
        <end position="24"/>
    </location>
</feature>
<protein>
    <submittedName>
        <fullName evidence="2">Uncharacterized protein</fullName>
    </submittedName>
</protein>
<evidence type="ECO:0000256" key="1">
    <source>
        <dbReference type="SAM" id="MobiDB-lite"/>
    </source>
</evidence>
<evidence type="ECO:0000313" key="2">
    <source>
        <dbReference type="EMBL" id="MET8438544.1"/>
    </source>
</evidence>
<evidence type="ECO:0000313" key="3">
    <source>
        <dbReference type="Proteomes" id="UP001550044"/>
    </source>
</evidence>
<keyword evidence="3" id="KW-1185">Reference proteome</keyword>
<sequence>MGATGVDSSRHAVQPVAARPGMALPRDEGQQYSLVLQQVLVLENLSDRRVEARFVGDLVVSDEERRPRAAGVIVLEPGEKSEKVYMQRDFTIKEFAENFTAKQAGAELLHRVVGTVTVEDDRDNGNTDR</sequence>
<accession>A0ABV2UMB1</accession>
<name>A0ABV2UMB1_9ACTN</name>
<dbReference type="RefSeq" id="WP_356712932.1">
    <property type="nucleotide sequence ID" value="NZ_JBEXIP010000062.1"/>
</dbReference>
<proteinExistence type="predicted"/>
<organism evidence="2 3">
    <name type="scientific">Streptomyces sp. 900116325</name>
    <dbReference type="NCBI Taxonomy" id="3154295"/>
    <lineage>
        <taxon>Bacteria</taxon>
        <taxon>Bacillati</taxon>
        <taxon>Actinomycetota</taxon>
        <taxon>Actinomycetes</taxon>
        <taxon>Kitasatosporales</taxon>
        <taxon>Streptomycetaceae</taxon>
        <taxon>Streptomyces</taxon>
    </lineage>
</organism>
<gene>
    <name evidence="2" type="ORF">ABZV61_38715</name>
</gene>